<dbReference type="AlphaFoldDB" id="A0A0F9KZ93"/>
<dbReference type="EMBL" id="LAZR01007167">
    <property type="protein sequence ID" value="KKM87008.1"/>
    <property type="molecule type" value="Genomic_DNA"/>
</dbReference>
<sequence length="99" mass="10457">MGGVLPIDAAHRDVDDLLEVLMSAARKQPTTSAIVLKWIAGITAGIIGALIVIVLVSTAEAVSSHGDRLTVVETRDEATAASVVRIERKVDQLIQRGSE</sequence>
<gene>
    <name evidence="2" type="ORF">LCGC14_1273260</name>
</gene>
<feature type="transmembrane region" description="Helical" evidence="1">
    <location>
        <begin position="38"/>
        <end position="59"/>
    </location>
</feature>
<keyword evidence="1" id="KW-0472">Membrane</keyword>
<protein>
    <submittedName>
        <fullName evidence="2">Uncharacterized protein</fullName>
    </submittedName>
</protein>
<keyword evidence="1" id="KW-0812">Transmembrane</keyword>
<proteinExistence type="predicted"/>
<organism evidence="2">
    <name type="scientific">marine sediment metagenome</name>
    <dbReference type="NCBI Taxonomy" id="412755"/>
    <lineage>
        <taxon>unclassified sequences</taxon>
        <taxon>metagenomes</taxon>
        <taxon>ecological metagenomes</taxon>
    </lineage>
</organism>
<reference evidence="2" key="1">
    <citation type="journal article" date="2015" name="Nature">
        <title>Complex archaea that bridge the gap between prokaryotes and eukaryotes.</title>
        <authorList>
            <person name="Spang A."/>
            <person name="Saw J.H."/>
            <person name="Jorgensen S.L."/>
            <person name="Zaremba-Niedzwiedzka K."/>
            <person name="Martijn J."/>
            <person name="Lind A.E."/>
            <person name="van Eijk R."/>
            <person name="Schleper C."/>
            <person name="Guy L."/>
            <person name="Ettema T.J."/>
        </authorList>
    </citation>
    <scope>NUCLEOTIDE SEQUENCE</scope>
</reference>
<evidence type="ECO:0000313" key="2">
    <source>
        <dbReference type="EMBL" id="KKM87008.1"/>
    </source>
</evidence>
<accession>A0A0F9KZ93</accession>
<name>A0A0F9KZ93_9ZZZZ</name>
<keyword evidence="1" id="KW-1133">Transmembrane helix</keyword>
<evidence type="ECO:0000256" key="1">
    <source>
        <dbReference type="SAM" id="Phobius"/>
    </source>
</evidence>
<comment type="caution">
    <text evidence="2">The sequence shown here is derived from an EMBL/GenBank/DDBJ whole genome shotgun (WGS) entry which is preliminary data.</text>
</comment>